<feature type="compositionally biased region" description="Polar residues" evidence="1">
    <location>
        <begin position="131"/>
        <end position="142"/>
    </location>
</feature>
<name>A0A8H6D896_9HYPO</name>
<dbReference type="AlphaFoldDB" id="A0A8H6D896"/>
<comment type="caution">
    <text evidence="2">The sequence shown here is derived from an EMBL/GenBank/DDBJ whole genome shotgun (WGS) entry which is preliminary data.</text>
</comment>
<dbReference type="EMBL" id="JAAQPF010000331">
    <property type="protein sequence ID" value="KAF5706062.1"/>
    <property type="molecule type" value="Genomic_DNA"/>
</dbReference>
<gene>
    <name evidence="2" type="ORF">FGLOB1_7628</name>
</gene>
<feature type="compositionally biased region" description="Basic and acidic residues" evidence="1">
    <location>
        <begin position="70"/>
        <end position="84"/>
    </location>
</feature>
<feature type="compositionally biased region" description="Low complexity" evidence="1">
    <location>
        <begin position="267"/>
        <end position="281"/>
    </location>
</feature>
<feature type="compositionally biased region" description="Low complexity" evidence="1">
    <location>
        <begin position="198"/>
        <end position="221"/>
    </location>
</feature>
<evidence type="ECO:0000256" key="1">
    <source>
        <dbReference type="SAM" id="MobiDB-lite"/>
    </source>
</evidence>
<feature type="region of interest" description="Disordered" evidence="1">
    <location>
        <begin position="131"/>
        <end position="179"/>
    </location>
</feature>
<feature type="region of interest" description="Disordered" evidence="1">
    <location>
        <begin position="1"/>
        <end position="20"/>
    </location>
</feature>
<accession>A0A8H6D896</accession>
<feature type="region of interest" description="Disordered" evidence="1">
    <location>
        <begin position="70"/>
        <end position="94"/>
    </location>
</feature>
<feature type="compositionally biased region" description="Low complexity" evidence="1">
    <location>
        <begin position="290"/>
        <end position="303"/>
    </location>
</feature>
<sequence length="355" mass="38572">MGTNIAKSARNLSLPKDKKHEGPAYRKLLRYLDRRKLGAVSEKYKTAADNIASYMEHKQIEAGLLRVPKRPADGVSRDPRETRSKKVCRRNSPDQPSCFVIQDSTGNSHVEHSSDQFLLRQSTVSITQDSLTYGTSQESAGTGTEMVADDDGSGDGIDGHEPPNAALGLRNDQLSIPSPQSTSYKLLQRFPENNAMLSSPKTTAATMSTTSTPSPAPNTDAETQPRRENSLSDRLQTEIQRPDAVSGAPPLGSSFLLGDGSPLSGLTASSHTDISSASASTPDKFNAIPSQQQSSHEQPQNSQLHVDDLHTSQQSTIIRHMDMEESIAGVSAPASELLPDFSELLQDDTWDLWYQ</sequence>
<feature type="region of interest" description="Disordered" evidence="1">
    <location>
        <begin position="191"/>
        <end position="253"/>
    </location>
</feature>
<keyword evidence="3" id="KW-1185">Reference proteome</keyword>
<protein>
    <submittedName>
        <fullName evidence="2">Uncharacterized protein</fullName>
    </submittedName>
</protein>
<evidence type="ECO:0000313" key="2">
    <source>
        <dbReference type="EMBL" id="KAF5706062.1"/>
    </source>
</evidence>
<organism evidence="2 3">
    <name type="scientific">Fusarium globosum</name>
    <dbReference type="NCBI Taxonomy" id="78864"/>
    <lineage>
        <taxon>Eukaryota</taxon>
        <taxon>Fungi</taxon>
        <taxon>Dikarya</taxon>
        <taxon>Ascomycota</taxon>
        <taxon>Pezizomycotina</taxon>
        <taxon>Sordariomycetes</taxon>
        <taxon>Hypocreomycetidae</taxon>
        <taxon>Hypocreales</taxon>
        <taxon>Nectriaceae</taxon>
        <taxon>Fusarium</taxon>
        <taxon>Fusarium fujikuroi species complex</taxon>
    </lineage>
</organism>
<evidence type="ECO:0000313" key="3">
    <source>
        <dbReference type="Proteomes" id="UP000532311"/>
    </source>
</evidence>
<proteinExistence type="predicted"/>
<feature type="region of interest" description="Disordered" evidence="1">
    <location>
        <begin position="267"/>
        <end position="312"/>
    </location>
</feature>
<dbReference type="Proteomes" id="UP000532311">
    <property type="component" value="Unassembled WGS sequence"/>
</dbReference>
<reference evidence="2 3" key="1">
    <citation type="submission" date="2020-05" db="EMBL/GenBank/DDBJ databases">
        <title>Identification and distribution of gene clusters putatively required for synthesis of sphingolipid metabolism inhibitors in phylogenetically diverse species of the filamentous fungus Fusarium.</title>
        <authorList>
            <person name="Kim H.-S."/>
            <person name="Busman M."/>
            <person name="Brown D.W."/>
            <person name="Divon H."/>
            <person name="Uhlig S."/>
            <person name="Proctor R.H."/>
        </authorList>
    </citation>
    <scope>NUCLEOTIDE SEQUENCE [LARGE SCALE GENOMIC DNA]</scope>
    <source>
        <strain evidence="2 3">NRRL 26131</strain>
    </source>
</reference>